<dbReference type="Proteomes" id="UP000504610">
    <property type="component" value="Chromosome 8"/>
</dbReference>
<accession>A0A9W3CAJ2</accession>
<organism evidence="1 2">
    <name type="scientific">Raphanus sativus</name>
    <name type="common">Radish</name>
    <name type="synonym">Raphanus raphanistrum var. sativus</name>
    <dbReference type="NCBI Taxonomy" id="3726"/>
    <lineage>
        <taxon>Eukaryota</taxon>
        <taxon>Viridiplantae</taxon>
        <taxon>Streptophyta</taxon>
        <taxon>Embryophyta</taxon>
        <taxon>Tracheophyta</taxon>
        <taxon>Spermatophyta</taxon>
        <taxon>Magnoliopsida</taxon>
        <taxon>eudicotyledons</taxon>
        <taxon>Gunneridae</taxon>
        <taxon>Pentapetalae</taxon>
        <taxon>rosids</taxon>
        <taxon>malvids</taxon>
        <taxon>Brassicales</taxon>
        <taxon>Brassicaceae</taxon>
        <taxon>Brassiceae</taxon>
        <taxon>Raphanus</taxon>
    </lineage>
</organism>
<keyword evidence="1" id="KW-1185">Reference proteome</keyword>
<protein>
    <submittedName>
        <fullName evidence="2">F-box protein AUF1-like</fullName>
    </submittedName>
</protein>
<dbReference type="KEGG" id="rsz:130498865"/>
<proteinExistence type="predicted"/>
<evidence type="ECO:0000313" key="2">
    <source>
        <dbReference type="RefSeq" id="XP_056848540.1"/>
    </source>
</evidence>
<dbReference type="AlphaFoldDB" id="A0A9W3CAJ2"/>
<sequence length="129" mass="13917">MEVSTRHYQMRDLVKEREEKEKLMLRDGDGEATVAMDTAGMNECSETEAHVDEKGSHGCTVVANGRTSMRHAPSLKLKSGICLEAATLVVARPSCTASDDGGDAELATEADATASGEYDKIIREKVTIK</sequence>
<dbReference type="RefSeq" id="XP_056848540.1">
    <property type="nucleotide sequence ID" value="XM_056992560.1"/>
</dbReference>
<reference evidence="1" key="1">
    <citation type="journal article" date="2019" name="Database">
        <title>The radish genome database (RadishGD): an integrated information resource for radish genomics.</title>
        <authorList>
            <person name="Yu H.J."/>
            <person name="Baek S."/>
            <person name="Lee Y.J."/>
            <person name="Cho A."/>
            <person name="Mun J.H."/>
        </authorList>
    </citation>
    <scope>NUCLEOTIDE SEQUENCE [LARGE SCALE GENOMIC DNA]</scope>
    <source>
        <strain evidence="1">cv. WK10039</strain>
    </source>
</reference>
<gene>
    <name evidence="2" type="primary">LOC130498865</name>
</gene>
<dbReference type="InterPro" id="IPR044809">
    <property type="entry name" value="AUF1-like"/>
</dbReference>
<name>A0A9W3CAJ2_RAPSA</name>
<reference evidence="2" key="2">
    <citation type="submission" date="2025-08" db="UniProtKB">
        <authorList>
            <consortium name="RefSeq"/>
        </authorList>
    </citation>
    <scope>IDENTIFICATION</scope>
    <source>
        <tissue evidence="2">Leaf</tissue>
    </source>
</reference>
<dbReference type="GeneID" id="130498865"/>
<evidence type="ECO:0000313" key="1">
    <source>
        <dbReference type="Proteomes" id="UP000504610"/>
    </source>
</evidence>
<dbReference type="PANTHER" id="PTHR31215">
    <property type="entry name" value="OS05G0510400 PROTEIN-RELATED"/>
    <property type="match status" value="1"/>
</dbReference>